<protein>
    <submittedName>
        <fullName evidence="1">Uncharacterized protein</fullName>
    </submittedName>
</protein>
<name>A0ACB9FHF0_ARCLA</name>
<dbReference type="EMBL" id="CM042047">
    <property type="protein sequence ID" value="KAI3770285.1"/>
    <property type="molecule type" value="Genomic_DNA"/>
</dbReference>
<keyword evidence="2" id="KW-1185">Reference proteome</keyword>
<accession>A0ACB9FHF0</accession>
<dbReference type="Proteomes" id="UP001055879">
    <property type="component" value="Linkage Group LG01"/>
</dbReference>
<organism evidence="1 2">
    <name type="scientific">Arctium lappa</name>
    <name type="common">Greater burdock</name>
    <name type="synonym">Lappa major</name>
    <dbReference type="NCBI Taxonomy" id="4217"/>
    <lineage>
        <taxon>Eukaryota</taxon>
        <taxon>Viridiplantae</taxon>
        <taxon>Streptophyta</taxon>
        <taxon>Embryophyta</taxon>
        <taxon>Tracheophyta</taxon>
        <taxon>Spermatophyta</taxon>
        <taxon>Magnoliopsida</taxon>
        <taxon>eudicotyledons</taxon>
        <taxon>Gunneridae</taxon>
        <taxon>Pentapetalae</taxon>
        <taxon>asterids</taxon>
        <taxon>campanulids</taxon>
        <taxon>Asterales</taxon>
        <taxon>Asteraceae</taxon>
        <taxon>Carduoideae</taxon>
        <taxon>Cardueae</taxon>
        <taxon>Arctiinae</taxon>
        <taxon>Arctium</taxon>
    </lineage>
</organism>
<reference evidence="1 2" key="2">
    <citation type="journal article" date="2022" name="Mol. Ecol. Resour.">
        <title>The genomes of chicory, endive, great burdock and yacon provide insights into Asteraceae paleo-polyploidization history and plant inulin production.</title>
        <authorList>
            <person name="Fan W."/>
            <person name="Wang S."/>
            <person name="Wang H."/>
            <person name="Wang A."/>
            <person name="Jiang F."/>
            <person name="Liu H."/>
            <person name="Zhao H."/>
            <person name="Xu D."/>
            <person name="Zhang Y."/>
        </authorList>
    </citation>
    <scope>NUCLEOTIDE SEQUENCE [LARGE SCALE GENOMIC DNA]</scope>
    <source>
        <strain evidence="2">cv. Niubang</strain>
    </source>
</reference>
<proteinExistence type="predicted"/>
<sequence length="84" mass="9779">MDESKKLDRKNSVGLLKEIYQMEKSVRSITDLIDSAHQFPLTEEEMEKVKAGVGELSVVSNAYENGYDLDVHMETRREERKFQK</sequence>
<reference evidence="2" key="1">
    <citation type="journal article" date="2022" name="Mol. Ecol. Resour.">
        <title>The genomes of chicory, endive, great burdock and yacon provide insights into Asteraceae palaeo-polyploidization history and plant inulin production.</title>
        <authorList>
            <person name="Fan W."/>
            <person name="Wang S."/>
            <person name="Wang H."/>
            <person name="Wang A."/>
            <person name="Jiang F."/>
            <person name="Liu H."/>
            <person name="Zhao H."/>
            <person name="Xu D."/>
            <person name="Zhang Y."/>
        </authorList>
    </citation>
    <scope>NUCLEOTIDE SEQUENCE [LARGE SCALE GENOMIC DNA]</scope>
    <source>
        <strain evidence="2">cv. Niubang</strain>
    </source>
</reference>
<evidence type="ECO:0000313" key="1">
    <source>
        <dbReference type="EMBL" id="KAI3770285.1"/>
    </source>
</evidence>
<gene>
    <name evidence="1" type="ORF">L6452_01412</name>
</gene>
<comment type="caution">
    <text evidence="1">The sequence shown here is derived from an EMBL/GenBank/DDBJ whole genome shotgun (WGS) entry which is preliminary data.</text>
</comment>
<evidence type="ECO:0000313" key="2">
    <source>
        <dbReference type="Proteomes" id="UP001055879"/>
    </source>
</evidence>